<dbReference type="InterPro" id="IPR027381">
    <property type="entry name" value="LytR/CpsA/Psr_C"/>
</dbReference>
<comment type="similarity">
    <text evidence="1">Belongs to the LytR/CpsA/Psr (LCP) family.</text>
</comment>
<feature type="region of interest" description="Disordered" evidence="2">
    <location>
        <begin position="498"/>
        <end position="522"/>
    </location>
</feature>
<evidence type="ECO:0000256" key="2">
    <source>
        <dbReference type="SAM" id="MobiDB-lite"/>
    </source>
</evidence>
<name>A0A4Q7NT73_9ACTN</name>
<dbReference type="PANTHER" id="PTHR33392">
    <property type="entry name" value="POLYISOPRENYL-TEICHOIC ACID--PEPTIDOGLYCAN TEICHOIC ACID TRANSFERASE TAGU"/>
    <property type="match status" value="1"/>
</dbReference>
<protein>
    <submittedName>
        <fullName evidence="5">LytR family transcriptional attenuator</fullName>
    </submittedName>
</protein>
<dbReference type="Gene3D" id="3.30.70.2390">
    <property type="match status" value="1"/>
</dbReference>
<keyword evidence="6" id="KW-1185">Reference proteome</keyword>
<reference evidence="5 6" key="1">
    <citation type="submission" date="2019-02" db="EMBL/GenBank/DDBJ databases">
        <title>Genomic Encyclopedia of Type Strains, Phase IV (KMG-IV): sequencing the most valuable type-strain genomes for metagenomic binning, comparative biology and taxonomic classification.</title>
        <authorList>
            <person name="Goeker M."/>
        </authorList>
    </citation>
    <scope>NUCLEOTIDE SEQUENCE [LARGE SCALE GENOMIC DNA]</scope>
    <source>
        <strain evidence="5 6">DSM 45622</strain>
    </source>
</reference>
<dbReference type="InterPro" id="IPR050922">
    <property type="entry name" value="LytR/CpsA/Psr_CW_biosynth"/>
</dbReference>
<feature type="region of interest" description="Disordered" evidence="2">
    <location>
        <begin position="353"/>
        <end position="376"/>
    </location>
</feature>
<feature type="domain" description="LytR/CpsA/Psr regulator C-terminal" evidence="4">
    <location>
        <begin position="381"/>
        <end position="465"/>
    </location>
</feature>
<dbReference type="Pfam" id="PF03816">
    <property type="entry name" value="LytR_cpsA_psr"/>
    <property type="match status" value="1"/>
</dbReference>
<dbReference type="EMBL" id="SGXD01000002">
    <property type="protein sequence ID" value="RZS90194.1"/>
    <property type="molecule type" value="Genomic_DNA"/>
</dbReference>
<evidence type="ECO:0000259" key="3">
    <source>
        <dbReference type="Pfam" id="PF03816"/>
    </source>
</evidence>
<dbReference type="InterPro" id="IPR004474">
    <property type="entry name" value="LytR_CpsA_psr"/>
</dbReference>
<gene>
    <name evidence="5" type="ORF">EV189_1978</name>
</gene>
<dbReference type="Pfam" id="PF13399">
    <property type="entry name" value="LytR_C"/>
    <property type="match status" value="1"/>
</dbReference>
<evidence type="ECO:0000259" key="4">
    <source>
        <dbReference type="Pfam" id="PF13399"/>
    </source>
</evidence>
<dbReference type="RefSeq" id="WP_130492684.1">
    <property type="nucleotide sequence ID" value="NZ_SGXD01000002.1"/>
</dbReference>
<comment type="caution">
    <text evidence="5">The sequence shown here is derived from an EMBL/GenBank/DDBJ whole genome shotgun (WGS) entry which is preliminary data.</text>
</comment>
<dbReference type="NCBIfam" id="TIGR00350">
    <property type="entry name" value="lytR_cpsA_psr"/>
    <property type="match status" value="1"/>
</dbReference>
<accession>A0A4Q7NT73</accession>
<feature type="domain" description="Cell envelope-related transcriptional attenuator" evidence="3">
    <location>
        <begin position="113"/>
        <end position="270"/>
    </location>
</feature>
<sequence length="522" mass="55217">MPRSRTARPRARHARPLAIWKRALIVLVSCVALVVAGTSSAFAFAVWKLDHNIHHVNITADLGTDRPVKHVPAASRGGSTSSKPSEPVDILIMGSDTRAGDNGFVGGDEQDARSDTTILLHISGDRSAAYGISIPRDSMVHIPVCKSTATKKDYFTGNAPHMFNEAFTIGGAACTVKTVEQTTGVRIDHYVVVDFHGFNAMVSALGGVEVCVPQALDDNTHDIHLKAGRNTIKGKAALDYVRARYRLGDGTDVGRTERQQYFIGAMIRKALGQGLTRPDKLLRFLDAATQSLQTDMDINDLRTLAQQVEGIGLKNINFATVPTMPYPQDVNRLLWTAQADQIWKALQDDTVLPGMKRRSSSSASPSPSATPLPSVPVAPSSVRVRVVSGTGDLTAAQALADELRTQGYVVTEVQQGTRTDVATTTVRYDPAYDRSATTLTTSIPGSVEQSAPELSRTLEVLVGSDGPTVVKVRVKPTATPSPSSSPLAIRSALSDGCGTVSGGSASASPSASATPTASALAG</sequence>
<dbReference type="AlphaFoldDB" id="A0A4Q7NT73"/>
<feature type="compositionally biased region" description="Low complexity" evidence="2">
    <location>
        <begin position="502"/>
        <end position="522"/>
    </location>
</feature>
<organism evidence="5 6">
    <name type="scientific">Motilibacter rhizosphaerae</name>
    <dbReference type="NCBI Taxonomy" id="598652"/>
    <lineage>
        <taxon>Bacteria</taxon>
        <taxon>Bacillati</taxon>
        <taxon>Actinomycetota</taxon>
        <taxon>Actinomycetes</taxon>
        <taxon>Motilibacterales</taxon>
        <taxon>Motilibacteraceae</taxon>
        <taxon>Motilibacter</taxon>
    </lineage>
</organism>
<dbReference type="Gene3D" id="3.40.630.190">
    <property type="entry name" value="LCP protein"/>
    <property type="match status" value="1"/>
</dbReference>
<proteinExistence type="inferred from homology"/>
<dbReference type="OrthoDB" id="9782542at2"/>
<evidence type="ECO:0000313" key="5">
    <source>
        <dbReference type="EMBL" id="RZS90194.1"/>
    </source>
</evidence>
<evidence type="ECO:0000256" key="1">
    <source>
        <dbReference type="ARBA" id="ARBA00006068"/>
    </source>
</evidence>
<dbReference type="Proteomes" id="UP000293638">
    <property type="component" value="Unassembled WGS sequence"/>
</dbReference>
<evidence type="ECO:0000313" key="6">
    <source>
        <dbReference type="Proteomes" id="UP000293638"/>
    </source>
</evidence>
<dbReference type="PANTHER" id="PTHR33392:SF6">
    <property type="entry name" value="POLYISOPRENYL-TEICHOIC ACID--PEPTIDOGLYCAN TEICHOIC ACID TRANSFERASE TAGU"/>
    <property type="match status" value="1"/>
</dbReference>